<dbReference type="AlphaFoldDB" id="A0A3R9M2M5"/>
<protein>
    <recommendedName>
        <fullName evidence="3">SseB family protein</fullName>
    </recommendedName>
</protein>
<proteinExistence type="predicted"/>
<reference evidence="1 2" key="1">
    <citation type="submission" date="2018-12" db="EMBL/GenBank/DDBJ databases">
        <authorList>
            <person name="Feng G."/>
            <person name="Zhu H."/>
        </authorList>
    </citation>
    <scope>NUCLEOTIDE SEQUENCE [LARGE SCALE GENOMIC DNA]</scope>
    <source>
        <strain evidence="1 2">9PBR-2</strain>
    </source>
</reference>
<evidence type="ECO:0000313" key="1">
    <source>
        <dbReference type="EMBL" id="RSK30084.1"/>
    </source>
</evidence>
<comment type="caution">
    <text evidence="1">The sequence shown here is derived from an EMBL/GenBank/DDBJ whole genome shotgun (WGS) entry which is preliminary data.</text>
</comment>
<evidence type="ECO:0008006" key="3">
    <source>
        <dbReference type="Google" id="ProtNLM"/>
    </source>
</evidence>
<dbReference type="RefSeq" id="WP_125431886.1">
    <property type="nucleotide sequence ID" value="NZ_RWIS01000010.1"/>
</dbReference>
<dbReference type="Proteomes" id="UP000280066">
    <property type="component" value="Unassembled WGS sequence"/>
</dbReference>
<evidence type="ECO:0000313" key="2">
    <source>
        <dbReference type="Proteomes" id="UP000280066"/>
    </source>
</evidence>
<dbReference type="EMBL" id="RWIS01000010">
    <property type="protein sequence ID" value="RSK30084.1"/>
    <property type="molecule type" value="Genomic_DNA"/>
</dbReference>
<accession>A0A3R9M2M5</accession>
<keyword evidence="2" id="KW-1185">Reference proteome</keyword>
<sequence length="142" mass="15785">MDLTAPEDIDLLLAKAKSSGKTEDLSALWKAALSLPQWHFITRQTANIEDRKPFVGVMDGKPWVFLFTDRQRAQEYARAIPNGGFVDESGSVLVISTDTHKALDYLLALSAQGVYGLRFNELNGWFSPIQNLPAILQHVQNG</sequence>
<name>A0A3R9M2M5_9BACT</name>
<organism evidence="1 2">
    <name type="scientific">Hymenobacter metallilatus</name>
    <dbReference type="NCBI Taxonomy" id="2493666"/>
    <lineage>
        <taxon>Bacteria</taxon>
        <taxon>Pseudomonadati</taxon>
        <taxon>Bacteroidota</taxon>
        <taxon>Cytophagia</taxon>
        <taxon>Cytophagales</taxon>
        <taxon>Hymenobacteraceae</taxon>
        <taxon>Hymenobacter</taxon>
    </lineage>
</organism>
<gene>
    <name evidence="1" type="ORF">EI290_14595</name>
</gene>
<dbReference type="OrthoDB" id="3635752at2"/>